<evidence type="ECO:0000256" key="15">
    <source>
        <dbReference type="ARBA" id="ARBA00023002"/>
    </source>
</evidence>
<comment type="subcellular location">
    <subcellularLocation>
        <location evidence="1 19">Cell inner membrane</location>
    </subcellularLocation>
</comment>
<evidence type="ECO:0000256" key="21">
    <source>
        <dbReference type="PIRSR" id="PIRSR000006-2"/>
    </source>
</evidence>
<protein>
    <recommendedName>
        <fullName evidence="19">Cbb3-type cytochrome c oxidase subunit</fullName>
    </recommendedName>
</protein>
<evidence type="ECO:0000256" key="8">
    <source>
        <dbReference type="ARBA" id="ARBA00022660"/>
    </source>
</evidence>
<keyword evidence="8 19" id="KW-0679">Respiratory chain</keyword>
<feature type="region of interest" description="Disordered" evidence="22">
    <location>
        <begin position="1"/>
        <end position="21"/>
    </location>
</feature>
<keyword evidence="26" id="KW-1185">Reference proteome</keyword>
<feature type="binding site" description="covalent" evidence="21">
    <location>
        <position position="218"/>
    </location>
    <ligand>
        <name>heme c</name>
        <dbReference type="ChEBI" id="CHEBI:61717"/>
        <label>2</label>
    </ligand>
</feature>
<dbReference type="GO" id="GO:0005506">
    <property type="term" value="F:iron ion binding"/>
    <property type="evidence" value="ECO:0007669"/>
    <property type="project" value="InterPro"/>
</dbReference>
<evidence type="ECO:0000256" key="2">
    <source>
        <dbReference type="ARBA" id="ARBA00004673"/>
    </source>
</evidence>
<evidence type="ECO:0000256" key="6">
    <source>
        <dbReference type="ARBA" id="ARBA00022519"/>
    </source>
</evidence>
<evidence type="ECO:0000256" key="16">
    <source>
        <dbReference type="ARBA" id="ARBA00023004"/>
    </source>
</evidence>
<evidence type="ECO:0000256" key="17">
    <source>
        <dbReference type="ARBA" id="ARBA00023065"/>
    </source>
</evidence>
<dbReference type="NCBIfam" id="TIGR00782">
    <property type="entry name" value="ccoP"/>
    <property type="match status" value="1"/>
</dbReference>
<dbReference type="Gene3D" id="1.10.760.10">
    <property type="entry name" value="Cytochrome c-like domain"/>
    <property type="match status" value="2"/>
</dbReference>
<evidence type="ECO:0000256" key="7">
    <source>
        <dbReference type="ARBA" id="ARBA00022617"/>
    </source>
</evidence>
<keyword evidence="14 23" id="KW-1133">Transmembrane helix</keyword>
<keyword evidence="16 19" id="KW-0408">Iron</keyword>
<evidence type="ECO:0000256" key="11">
    <source>
        <dbReference type="ARBA" id="ARBA00022737"/>
    </source>
</evidence>
<dbReference type="SUPFAM" id="SSF46626">
    <property type="entry name" value="Cytochrome c"/>
    <property type="match status" value="2"/>
</dbReference>
<evidence type="ECO:0000256" key="4">
    <source>
        <dbReference type="ARBA" id="ARBA00022448"/>
    </source>
</evidence>
<reference evidence="25" key="1">
    <citation type="submission" date="2022-06" db="EMBL/GenBank/DDBJ databases">
        <title>Isolation and Genomics of Futiania mangrovii gen. nov., sp. nov., a Rare and Metabolically-versatile member in the Class Alphaproteobacteria.</title>
        <authorList>
            <person name="Liu L."/>
            <person name="Huang W.-C."/>
            <person name="Pan J."/>
            <person name="Li J."/>
            <person name="Huang Y."/>
            <person name="Du H."/>
            <person name="Liu Y."/>
            <person name="Li M."/>
        </authorList>
    </citation>
    <scope>NUCLEOTIDE SEQUENCE</scope>
    <source>
        <strain evidence="25">FT118</strain>
    </source>
</reference>
<evidence type="ECO:0000256" key="19">
    <source>
        <dbReference type="PIRNR" id="PIRNR000006"/>
    </source>
</evidence>
<dbReference type="GO" id="GO:0009055">
    <property type="term" value="F:electron transfer activity"/>
    <property type="evidence" value="ECO:0007669"/>
    <property type="project" value="InterPro"/>
</dbReference>
<keyword evidence="6 19" id="KW-0997">Cell inner membrane</keyword>
<dbReference type="GO" id="GO:0005886">
    <property type="term" value="C:plasma membrane"/>
    <property type="evidence" value="ECO:0007669"/>
    <property type="project" value="UniProtKB-SubCell"/>
</dbReference>
<proteinExistence type="inferred from homology"/>
<organism evidence="25 26">
    <name type="scientific">Futiania mangrovi</name>
    <dbReference type="NCBI Taxonomy" id="2959716"/>
    <lineage>
        <taxon>Bacteria</taxon>
        <taxon>Pseudomonadati</taxon>
        <taxon>Pseudomonadota</taxon>
        <taxon>Alphaproteobacteria</taxon>
        <taxon>Futianiales</taxon>
        <taxon>Futianiaceae</taxon>
        <taxon>Futiania</taxon>
    </lineage>
</organism>
<dbReference type="PIRSF" id="PIRSF000006">
    <property type="entry name" value="Cbb3-Cox_fixP"/>
    <property type="match status" value="1"/>
</dbReference>
<evidence type="ECO:0000256" key="14">
    <source>
        <dbReference type="ARBA" id="ARBA00022989"/>
    </source>
</evidence>
<dbReference type="InterPro" id="IPR036909">
    <property type="entry name" value="Cyt_c-like_dom_sf"/>
</dbReference>
<comment type="caution">
    <text evidence="25">The sequence shown here is derived from an EMBL/GenBank/DDBJ whole genome shotgun (WGS) entry which is preliminary data.</text>
</comment>
<evidence type="ECO:0000313" key="25">
    <source>
        <dbReference type="EMBL" id="MCP1335376.1"/>
    </source>
</evidence>
<dbReference type="EMBL" id="JAMZFT010000001">
    <property type="protein sequence ID" value="MCP1335376.1"/>
    <property type="molecule type" value="Genomic_DNA"/>
</dbReference>
<evidence type="ECO:0000256" key="18">
    <source>
        <dbReference type="ARBA" id="ARBA00023136"/>
    </source>
</evidence>
<feature type="domain" description="Cytochrome c" evidence="24">
    <location>
        <begin position="109"/>
        <end position="198"/>
    </location>
</feature>
<feature type="binding site" description="covalent" evidence="21">
    <location>
        <position position="221"/>
    </location>
    <ligand>
        <name>heme c</name>
        <dbReference type="ChEBI" id="CHEBI:61717"/>
        <label>2</label>
    </ligand>
</feature>
<keyword evidence="15 19" id="KW-0560">Oxidoreductase</keyword>
<evidence type="ECO:0000256" key="12">
    <source>
        <dbReference type="ARBA" id="ARBA00022781"/>
    </source>
</evidence>
<dbReference type="Pfam" id="PF13442">
    <property type="entry name" value="Cytochrome_CBB3"/>
    <property type="match status" value="1"/>
</dbReference>
<comment type="subunit">
    <text evidence="19">Component of the cbb3-type cytochrome c oxidase.</text>
</comment>
<dbReference type="GO" id="GO:1902600">
    <property type="term" value="P:proton transmembrane transport"/>
    <property type="evidence" value="ECO:0007669"/>
    <property type="project" value="UniProtKB-KW"/>
</dbReference>
<feature type="binding site" description="covalent" evidence="21">
    <location>
        <position position="122"/>
    </location>
    <ligand>
        <name>heme c</name>
        <dbReference type="ChEBI" id="CHEBI:61717"/>
        <label>1</label>
    </ligand>
</feature>
<evidence type="ECO:0000259" key="24">
    <source>
        <dbReference type="PROSITE" id="PS51007"/>
    </source>
</evidence>
<feature type="domain" description="Cytochrome c" evidence="24">
    <location>
        <begin position="205"/>
        <end position="286"/>
    </location>
</feature>
<dbReference type="AlphaFoldDB" id="A0A9J6PC72"/>
<accession>A0A9J6PC72</accession>
<evidence type="ECO:0000256" key="13">
    <source>
        <dbReference type="ARBA" id="ARBA00022982"/>
    </source>
</evidence>
<dbReference type="RefSeq" id="WP_269331322.1">
    <property type="nucleotide sequence ID" value="NZ_JAMZFT010000001.1"/>
</dbReference>
<dbReference type="Pfam" id="PF14715">
    <property type="entry name" value="FixP_N"/>
    <property type="match status" value="1"/>
</dbReference>
<dbReference type="InterPro" id="IPR038414">
    <property type="entry name" value="CcoP_N_sf"/>
</dbReference>
<keyword evidence="17 19" id="KW-0406">Ion transport</keyword>
<evidence type="ECO:0000256" key="22">
    <source>
        <dbReference type="SAM" id="MobiDB-lite"/>
    </source>
</evidence>
<evidence type="ECO:0000256" key="23">
    <source>
        <dbReference type="SAM" id="Phobius"/>
    </source>
</evidence>
<evidence type="ECO:0000256" key="20">
    <source>
        <dbReference type="PIRSR" id="PIRSR000006-1"/>
    </source>
</evidence>
<dbReference type="InterPro" id="IPR032858">
    <property type="entry name" value="CcoP_N"/>
</dbReference>
<name>A0A9J6PC72_9PROT</name>
<feature type="transmembrane region" description="Helical" evidence="23">
    <location>
        <begin position="33"/>
        <end position="55"/>
    </location>
</feature>
<evidence type="ECO:0000256" key="9">
    <source>
        <dbReference type="ARBA" id="ARBA00022692"/>
    </source>
</evidence>
<dbReference type="InterPro" id="IPR008168">
    <property type="entry name" value="Cyt_C_IC"/>
</dbReference>
<dbReference type="Pfam" id="PF00034">
    <property type="entry name" value="Cytochrom_C"/>
    <property type="match status" value="1"/>
</dbReference>
<sequence>MAHERERDHVTGTETTGHEWDGLKELNTPLPKWWLYVFYATIVWSIGYWIVYPAWPLAADYTRGIWGYSQRERVMEQVEQAKAAQAGFVERIREASLQEIVGDEDLRRFAMAGGRASFGDNCAGCHGAGAEGAPGYPNLADDAWLWGGTLDDIHTTLEVGIRSGHPDARVSEMPAFGVDQILSREEIDQVAEYVLSLSGNATNQQAAEAGATIFADNCAACHGENGEGMTALGAPNLSDAIWLYGGQKADIVHTVTHSRAGVMPAWSGRLSPETIKQLTVYVHELGGGQ</sequence>
<dbReference type="InterPro" id="IPR050597">
    <property type="entry name" value="Cytochrome_c_Oxidase_Subunit"/>
</dbReference>
<comment type="similarity">
    <text evidence="3 19">Belongs to the CcoP / FixP family.</text>
</comment>
<keyword evidence="12 19" id="KW-0375">Hydrogen ion transport</keyword>
<keyword evidence="7 19" id="KW-0349">Heme</keyword>
<feature type="binding site" description="axial binding residue" evidence="20">
    <location>
        <position position="126"/>
    </location>
    <ligand>
        <name>heme c</name>
        <dbReference type="ChEBI" id="CHEBI:61717"/>
        <label>1</label>
    </ligand>
    <ligandPart>
        <name>Fe</name>
        <dbReference type="ChEBI" id="CHEBI:18248"/>
    </ligandPart>
</feature>
<keyword evidence="5 19" id="KW-1003">Cell membrane</keyword>
<comment type="pathway">
    <text evidence="2 19">Energy metabolism; oxidative phosphorylation.</text>
</comment>
<keyword evidence="18 19" id="KW-0472">Membrane</keyword>
<feature type="binding site" description="axial binding residue" evidence="20">
    <location>
        <position position="222"/>
    </location>
    <ligand>
        <name>heme c</name>
        <dbReference type="ChEBI" id="CHEBI:61717"/>
        <label>2</label>
    </ligand>
    <ligandPart>
        <name>Fe</name>
        <dbReference type="ChEBI" id="CHEBI:18248"/>
    </ligandPart>
</feature>
<comment type="cofactor">
    <cofactor evidence="19 21">
        <name>heme c</name>
        <dbReference type="ChEBI" id="CHEBI:61717"/>
    </cofactor>
    <text evidence="19 21">Binds 2 heme C groups per subunit.</text>
</comment>
<comment type="function">
    <text evidence="19">C-type cytochrome. Part of the cbb3-type cytochrome c oxidase complex.</text>
</comment>
<dbReference type="PROSITE" id="PS51007">
    <property type="entry name" value="CYTC"/>
    <property type="match status" value="2"/>
</dbReference>
<dbReference type="PANTHER" id="PTHR33751">
    <property type="entry name" value="CBB3-TYPE CYTOCHROME C OXIDASE SUBUNIT FIXP"/>
    <property type="match status" value="1"/>
</dbReference>
<dbReference type="InterPro" id="IPR004678">
    <property type="entry name" value="Cyt_c_oxidase_cbb3_su3"/>
</dbReference>
<feature type="binding site" description="axial binding residue" evidence="20">
    <location>
        <position position="263"/>
    </location>
    <ligand>
        <name>heme c</name>
        <dbReference type="ChEBI" id="CHEBI:61717"/>
        <label>1</label>
    </ligand>
    <ligandPart>
        <name>Fe</name>
        <dbReference type="ChEBI" id="CHEBI:18248"/>
    </ligandPart>
</feature>
<feature type="binding site" description="covalent" evidence="21">
    <location>
        <position position="125"/>
    </location>
    <ligand>
        <name>heme c</name>
        <dbReference type="ChEBI" id="CHEBI:61717"/>
        <label>1</label>
    </ligand>
</feature>
<dbReference type="Proteomes" id="UP001055804">
    <property type="component" value="Unassembled WGS sequence"/>
</dbReference>
<evidence type="ECO:0000313" key="26">
    <source>
        <dbReference type="Proteomes" id="UP001055804"/>
    </source>
</evidence>
<dbReference type="GO" id="GO:0020037">
    <property type="term" value="F:heme binding"/>
    <property type="evidence" value="ECO:0007669"/>
    <property type="project" value="InterPro"/>
</dbReference>
<gene>
    <name evidence="25" type="primary">ccoP</name>
    <name evidence="25" type="ORF">NJQ99_03040</name>
</gene>
<keyword evidence="13 19" id="KW-0249">Electron transport</keyword>
<keyword evidence="10 19" id="KW-0479">Metal-binding</keyword>
<feature type="binding site" description="axial binding residue" evidence="20">
    <location>
        <position position="173"/>
    </location>
    <ligand>
        <name>heme c</name>
        <dbReference type="ChEBI" id="CHEBI:61717"/>
        <label>2</label>
    </ligand>
    <ligandPart>
        <name>Fe</name>
        <dbReference type="ChEBI" id="CHEBI:18248"/>
    </ligandPart>
</feature>
<dbReference type="PRINTS" id="PR00605">
    <property type="entry name" value="CYTCHROMECIC"/>
</dbReference>
<keyword evidence="9 23" id="KW-0812">Transmembrane</keyword>
<dbReference type="GO" id="GO:0016491">
    <property type="term" value="F:oxidoreductase activity"/>
    <property type="evidence" value="ECO:0007669"/>
    <property type="project" value="UniProtKB-KW"/>
</dbReference>
<evidence type="ECO:0000256" key="10">
    <source>
        <dbReference type="ARBA" id="ARBA00022723"/>
    </source>
</evidence>
<dbReference type="PANTHER" id="PTHR33751:SF1">
    <property type="entry name" value="CBB3-TYPE CYTOCHROME C OXIDASE SUBUNIT FIXP"/>
    <property type="match status" value="1"/>
</dbReference>
<evidence type="ECO:0000256" key="5">
    <source>
        <dbReference type="ARBA" id="ARBA00022475"/>
    </source>
</evidence>
<evidence type="ECO:0000256" key="1">
    <source>
        <dbReference type="ARBA" id="ARBA00004533"/>
    </source>
</evidence>
<evidence type="ECO:0000256" key="3">
    <source>
        <dbReference type="ARBA" id="ARBA00006113"/>
    </source>
</evidence>
<keyword evidence="11" id="KW-0677">Repeat</keyword>
<dbReference type="Gene3D" id="6.10.280.130">
    <property type="match status" value="1"/>
</dbReference>
<dbReference type="InterPro" id="IPR009056">
    <property type="entry name" value="Cyt_c-like_dom"/>
</dbReference>
<keyword evidence="4 19" id="KW-0813">Transport</keyword>